<evidence type="ECO:0000256" key="1">
    <source>
        <dbReference type="SAM" id="MobiDB-lite"/>
    </source>
</evidence>
<dbReference type="Gene3D" id="3.40.190.10">
    <property type="entry name" value="Periplasmic binding protein-like II"/>
    <property type="match status" value="1"/>
</dbReference>
<dbReference type="GO" id="GO:1904680">
    <property type="term" value="F:peptide transmembrane transporter activity"/>
    <property type="evidence" value="ECO:0007669"/>
    <property type="project" value="TreeGrafter"/>
</dbReference>
<dbReference type="SUPFAM" id="SSF53850">
    <property type="entry name" value="Periplasmic binding protein-like II"/>
    <property type="match status" value="1"/>
</dbReference>
<dbReference type="RefSeq" id="WP_110324340.1">
    <property type="nucleotide sequence ID" value="NZ_QJKD01000010.1"/>
</dbReference>
<dbReference type="PROSITE" id="PS51257">
    <property type="entry name" value="PROKAR_LIPOPROTEIN"/>
    <property type="match status" value="1"/>
</dbReference>
<dbReference type="Proteomes" id="UP000248057">
    <property type="component" value="Unassembled WGS sequence"/>
</dbReference>
<feature type="chain" id="PRO_5015869476" evidence="2">
    <location>
        <begin position="22"/>
        <end position="537"/>
    </location>
</feature>
<dbReference type="PANTHER" id="PTHR30290">
    <property type="entry name" value="PERIPLASMIC BINDING COMPONENT OF ABC TRANSPORTER"/>
    <property type="match status" value="1"/>
</dbReference>
<protein>
    <submittedName>
        <fullName evidence="4">ABC-type transport system substrate-binding protein</fullName>
    </submittedName>
</protein>
<dbReference type="GO" id="GO:0015833">
    <property type="term" value="P:peptide transport"/>
    <property type="evidence" value="ECO:0007669"/>
    <property type="project" value="TreeGrafter"/>
</dbReference>
<dbReference type="Gene3D" id="3.90.76.10">
    <property type="entry name" value="Dipeptide-binding Protein, Domain 1"/>
    <property type="match status" value="1"/>
</dbReference>
<evidence type="ECO:0000313" key="4">
    <source>
        <dbReference type="EMBL" id="PXX51527.1"/>
    </source>
</evidence>
<keyword evidence="5" id="KW-1185">Reference proteome</keyword>
<dbReference type="InterPro" id="IPR039424">
    <property type="entry name" value="SBP_5"/>
</dbReference>
<proteinExistence type="predicted"/>
<feature type="domain" description="Solute-binding protein family 5" evidence="3">
    <location>
        <begin position="98"/>
        <end position="432"/>
    </location>
</feature>
<dbReference type="InterPro" id="IPR000914">
    <property type="entry name" value="SBP_5_dom"/>
</dbReference>
<dbReference type="GO" id="GO:0043190">
    <property type="term" value="C:ATP-binding cassette (ABC) transporter complex"/>
    <property type="evidence" value="ECO:0007669"/>
    <property type="project" value="InterPro"/>
</dbReference>
<gene>
    <name evidence="4" type="ORF">DFR60_110234</name>
</gene>
<name>A0A2V3Y083_9FIRM</name>
<dbReference type="GO" id="GO:0042597">
    <property type="term" value="C:periplasmic space"/>
    <property type="evidence" value="ECO:0007669"/>
    <property type="project" value="UniProtKB-ARBA"/>
</dbReference>
<dbReference type="CDD" id="cd00995">
    <property type="entry name" value="PBP2_NikA_DppA_OppA_like"/>
    <property type="match status" value="1"/>
</dbReference>
<evidence type="ECO:0000259" key="3">
    <source>
        <dbReference type="Pfam" id="PF00496"/>
    </source>
</evidence>
<feature type="region of interest" description="Disordered" evidence="1">
    <location>
        <begin position="28"/>
        <end position="51"/>
    </location>
</feature>
<reference evidence="4 5" key="1">
    <citation type="submission" date="2018-05" db="EMBL/GenBank/DDBJ databases">
        <title>Genomic Encyclopedia of Type Strains, Phase IV (KMG-IV): sequencing the most valuable type-strain genomes for metagenomic binning, comparative biology and taxonomic classification.</title>
        <authorList>
            <person name="Goeker M."/>
        </authorList>
    </citation>
    <scope>NUCLEOTIDE SEQUENCE [LARGE SCALE GENOMIC DNA]</scope>
    <source>
        <strain evidence="4 5">DSM 24995</strain>
    </source>
</reference>
<dbReference type="GeneID" id="86063089"/>
<keyword evidence="2" id="KW-0732">Signal</keyword>
<comment type="caution">
    <text evidence="4">The sequence shown here is derived from an EMBL/GenBank/DDBJ whole genome shotgun (WGS) entry which is preliminary data.</text>
</comment>
<evidence type="ECO:0000313" key="5">
    <source>
        <dbReference type="Proteomes" id="UP000248057"/>
    </source>
</evidence>
<organism evidence="4 5">
    <name type="scientific">Hungatella effluvii</name>
    <dbReference type="NCBI Taxonomy" id="1096246"/>
    <lineage>
        <taxon>Bacteria</taxon>
        <taxon>Bacillati</taxon>
        <taxon>Bacillota</taxon>
        <taxon>Clostridia</taxon>
        <taxon>Lachnospirales</taxon>
        <taxon>Lachnospiraceae</taxon>
        <taxon>Hungatella</taxon>
    </lineage>
</organism>
<accession>A0A2V3Y083</accession>
<evidence type="ECO:0000256" key="2">
    <source>
        <dbReference type="SAM" id="SignalP"/>
    </source>
</evidence>
<feature type="signal peptide" evidence="2">
    <location>
        <begin position="1"/>
        <end position="21"/>
    </location>
</feature>
<sequence length="537" mass="59559">MKKLGALLLAAALVMSMTACGGGNKNTGEGTAAPAGESSTDAGTKAGESGGEKTLNVGTINVLGTFMPGSENEVCHWGCYLVYDYLFYYDEDNNPFSDILKEWHYEEDGTTFVMECRDDVYFANGDQMTGDDVLFSIKTLVDRETNQAAYYATVDWDKSYVSEDGFTVYLANTQEFGPGIINMGVVYLLDQSWCEETGFDNIDPWLNAPNGSGPYEVAEYVTDSYVTLKRRDSYWGEFTGADTVKINHYAEDSAMYMALETGEIDLALNIAESDYSRALTDDKIAVMTTHEGENILLALDNNNQYMKDENVRLAIAYGVNWQDVAESARGELAEVPGSIITSVSPYYKDTGVYEYDLEKAKQYMEAAGYVTDGSTVNFTLNMTTVDQAVKTNAATVIQFYLQQLGINLQMNFTDFPTAFSAWLTEGGTDLNFQDSDTGSVCGEPYISLRFFPAELATFPFAAISDETFVTLYKEANYTTDDDVRKEKYAELQQYVHDRAMIIPLYESVDAVAYNPEKIESVSLHSAVSANLRYVILK</sequence>
<dbReference type="AlphaFoldDB" id="A0A2V3Y083"/>
<dbReference type="PIRSF" id="PIRSF002741">
    <property type="entry name" value="MppA"/>
    <property type="match status" value="1"/>
</dbReference>
<dbReference type="EMBL" id="QJKD01000010">
    <property type="protein sequence ID" value="PXX51527.1"/>
    <property type="molecule type" value="Genomic_DNA"/>
</dbReference>
<dbReference type="InterPro" id="IPR030678">
    <property type="entry name" value="Peptide/Ni-bd"/>
</dbReference>
<dbReference type="Gene3D" id="3.10.105.10">
    <property type="entry name" value="Dipeptide-binding Protein, Domain 3"/>
    <property type="match status" value="1"/>
</dbReference>
<dbReference type="Pfam" id="PF00496">
    <property type="entry name" value="SBP_bac_5"/>
    <property type="match status" value="1"/>
</dbReference>